<evidence type="ECO:0000313" key="3">
    <source>
        <dbReference type="WBParaSite" id="sdigi.contig5.g652.t1"/>
    </source>
</evidence>
<keyword evidence="2" id="KW-1185">Reference proteome</keyword>
<accession>A0A915Q2P6</accession>
<feature type="compositionally biased region" description="Basic and acidic residues" evidence="1">
    <location>
        <begin position="11"/>
        <end position="50"/>
    </location>
</feature>
<evidence type="ECO:0000256" key="1">
    <source>
        <dbReference type="SAM" id="MobiDB-lite"/>
    </source>
</evidence>
<organism evidence="2 3">
    <name type="scientific">Setaria digitata</name>
    <dbReference type="NCBI Taxonomy" id="48799"/>
    <lineage>
        <taxon>Eukaryota</taxon>
        <taxon>Metazoa</taxon>
        <taxon>Ecdysozoa</taxon>
        <taxon>Nematoda</taxon>
        <taxon>Chromadorea</taxon>
        <taxon>Rhabditida</taxon>
        <taxon>Spirurina</taxon>
        <taxon>Spiruromorpha</taxon>
        <taxon>Filarioidea</taxon>
        <taxon>Setariidae</taxon>
        <taxon>Setaria</taxon>
    </lineage>
</organism>
<dbReference type="Proteomes" id="UP000887581">
    <property type="component" value="Unplaced"/>
</dbReference>
<reference evidence="3" key="1">
    <citation type="submission" date="2022-11" db="UniProtKB">
        <authorList>
            <consortium name="WormBaseParasite"/>
        </authorList>
    </citation>
    <scope>IDENTIFICATION</scope>
</reference>
<dbReference type="AlphaFoldDB" id="A0A915Q2P6"/>
<feature type="compositionally biased region" description="Polar residues" evidence="1">
    <location>
        <begin position="60"/>
        <end position="72"/>
    </location>
</feature>
<feature type="region of interest" description="Disordered" evidence="1">
    <location>
        <begin position="1"/>
        <end position="112"/>
    </location>
</feature>
<protein>
    <submittedName>
        <fullName evidence="3">Uncharacterized protein</fullName>
    </submittedName>
</protein>
<dbReference type="WBParaSite" id="sdigi.contig5.g652.t1">
    <property type="protein sequence ID" value="sdigi.contig5.g652.t1"/>
    <property type="gene ID" value="sdigi.contig5.g652"/>
</dbReference>
<proteinExistence type="predicted"/>
<evidence type="ECO:0000313" key="2">
    <source>
        <dbReference type="Proteomes" id="UP000887581"/>
    </source>
</evidence>
<name>A0A915Q2P6_9BILA</name>
<sequence>MEQISIELDTTDSRTEVFNKKEEPLPITRHSSEESREKAEQKVPHRRTEQKLIPTDMNYFDTSNGTSSTPMSRKSDTPENSKQLKALEKKITTADSRIQKTPSRKPKPDFPPISELVITGTRTWRCVFGGAVASVTVIIMT</sequence>